<dbReference type="EMBL" id="BAABGX010000001">
    <property type="protein sequence ID" value="GAA4295515.1"/>
    <property type="molecule type" value="Genomic_DNA"/>
</dbReference>
<dbReference type="SUPFAM" id="SSF63867">
    <property type="entry name" value="MoeA C-terminal domain-like"/>
    <property type="match status" value="1"/>
</dbReference>
<evidence type="ECO:0000313" key="9">
    <source>
        <dbReference type="Proteomes" id="UP001501844"/>
    </source>
</evidence>
<reference evidence="9" key="1">
    <citation type="journal article" date="2019" name="Int. J. Syst. Evol. Microbiol.">
        <title>The Global Catalogue of Microorganisms (GCM) 10K type strain sequencing project: providing services to taxonomists for standard genome sequencing and annotation.</title>
        <authorList>
            <consortium name="The Broad Institute Genomics Platform"/>
            <consortium name="The Broad Institute Genome Sequencing Center for Infectious Disease"/>
            <person name="Wu L."/>
            <person name="Ma J."/>
        </authorList>
    </citation>
    <scope>NUCLEOTIDE SEQUENCE [LARGE SCALE GENOMIC DNA]</scope>
    <source>
        <strain evidence="9">JCM 17917</strain>
    </source>
</reference>
<dbReference type="Gene3D" id="3.40.980.10">
    <property type="entry name" value="MoaB/Mog-like domain"/>
    <property type="match status" value="1"/>
</dbReference>
<evidence type="ECO:0000256" key="1">
    <source>
        <dbReference type="ARBA" id="ARBA00002901"/>
    </source>
</evidence>
<sequence length="395" mass="43467">MISVEQALQLVLQETISFKIENVPLLQSLGRVLAQEVKADRDFPPFDRVTMDGIAINAKAFETGTRTFSIAQIQAAGQPPTTLDNPDNCVEVMTGAVLPVNATAVIRYEDCQILKELATVLIDHVKRGQNIHRQGADCLAGTVLLMPGQRITPAMIGTLASVGLSKVSVFQNPKIAICSTGDELVEIDQTPLPHQIRKSNVYMLAAALQEENIQASLFHLPDEPEAMRQQLTDIFRENEVVLLSGAVSKGKFDYLPQVLEQMRFWPIFHKIAQKPGKPMLFGKMPDGPLVFGFPGNPVSTFVCYQLYFKPWHKRCLGVSETPLWGQLAEDVTFAPALTYHVPVRLKNEKGIWKATPVPNTGSGNLTSILTAEGLLTLPADRTDFLVGEVFPVTLL</sequence>
<dbReference type="SUPFAM" id="SSF53218">
    <property type="entry name" value="Molybdenum cofactor biosynthesis proteins"/>
    <property type="match status" value="1"/>
</dbReference>
<dbReference type="InterPro" id="IPR005111">
    <property type="entry name" value="MoeA_C_domain_IV"/>
</dbReference>
<dbReference type="Gene3D" id="3.90.105.10">
    <property type="entry name" value="Molybdopterin biosynthesis moea protein, domain 2"/>
    <property type="match status" value="1"/>
</dbReference>
<gene>
    <name evidence="8" type="ORF">GCM10023183_01480</name>
</gene>
<evidence type="ECO:0000256" key="6">
    <source>
        <dbReference type="RuleBase" id="RU365090"/>
    </source>
</evidence>
<proteinExistence type="inferred from homology"/>
<dbReference type="Pfam" id="PF00994">
    <property type="entry name" value="MoCF_biosynth"/>
    <property type="match status" value="1"/>
</dbReference>
<comment type="cofactor">
    <cofactor evidence="6">
        <name>Mg(2+)</name>
        <dbReference type="ChEBI" id="CHEBI:18420"/>
    </cofactor>
</comment>
<name>A0ABP8F5Z8_9BACT</name>
<dbReference type="Gene3D" id="2.40.340.10">
    <property type="entry name" value="MoeA, C-terminal, domain IV"/>
    <property type="match status" value="1"/>
</dbReference>
<dbReference type="PROSITE" id="PS01079">
    <property type="entry name" value="MOCF_BIOSYNTHESIS_2"/>
    <property type="match status" value="1"/>
</dbReference>
<dbReference type="PANTHER" id="PTHR10192:SF5">
    <property type="entry name" value="GEPHYRIN"/>
    <property type="match status" value="1"/>
</dbReference>
<keyword evidence="6" id="KW-0500">Molybdenum</keyword>
<dbReference type="EC" id="2.10.1.1" evidence="6"/>
<dbReference type="Gene3D" id="2.170.190.11">
    <property type="entry name" value="Molybdopterin biosynthesis moea protein, domain 3"/>
    <property type="match status" value="1"/>
</dbReference>
<dbReference type="CDD" id="cd00887">
    <property type="entry name" value="MoeA"/>
    <property type="match status" value="1"/>
</dbReference>
<evidence type="ECO:0000313" key="8">
    <source>
        <dbReference type="EMBL" id="GAA4295515.1"/>
    </source>
</evidence>
<accession>A0ABP8F5Z8</accession>
<evidence type="ECO:0000256" key="3">
    <source>
        <dbReference type="ARBA" id="ARBA00010763"/>
    </source>
</evidence>
<feature type="domain" description="MoaB/Mog" evidence="7">
    <location>
        <begin position="176"/>
        <end position="314"/>
    </location>
</feature>
<dbReference type="InterPro" id="IPR008284">
    <property type="entry name" value="MoCF_biosynth_CS"/>
</dbReference>
<organism evidence="8 9">
    <name type="scientific">Nibribacter koreensis</name>
    <dbReference type="NCBI Taxonomy" id="1084519"/>
    <lineage>
        <taxon>Bacteria</taxon>
        <taxon>Pseudomonadati</taxon>
        <taxon>Bacteroidota</taxon>
        <taxon>Cytophagia</taxon>
        <taxon>Cytophagales</taxon>
        <taxon>Hymenobacteraceae</taxon>
        <taxon>Nibribacter</taxon>
    </lineage>
</organism>
<dbReference type="Pfam" id="PF03454">
    <property type="entry name" value="MoeA_C"/>
    <property type="match status" value="1"/>
</dbReference>
<comment type="similarity">
    <text evidence="3 6">Belongs to the MoeA family.</text>
</comment>
<dbReference type="SMART" id="SM00852">
    <property type="entry name" value="MoCF_biosynth"/>
    <property type="match status" value="1"/>
</dbReference>
<keyword evidence="4 6" id="KW-0501">Molybdenum cofactor biosynthesis</keyword>
<dbReference type="PANTHER" id="PTHR10192">
    <property type="entry name" value="MOLYBDOPTERIN BIOSYNTHESIS PROTEIN"/>
    <property type="match status" value="1"/>
</dbReference>
<dbReference type="SUPFAM" id="SSF63882">
    <property type="entry name" value="MoeA N-terminal region -like"/>
    <property type="match status" value="1"/>
</dbReference>
<keyword evidence="9" id="KW-1185">Reference proteome</keyword>
<dbReference type="InterPro" id="IPR038987">
    <property type="entry name" value="MoeA-like"/>
</dbReference>
<dbReference type="RefSeq" id="WP_345161319.1">
    <property type="nucleotide sequence ID" value="NZ_BAABGX010000001.1"/>
</dbReference>
<evidence type="ECO:0000256" key="4">
    <source>
        <dbReference type="ARBA" id="ARBA00023150"/>
    </source>
</evidence>
<comment type="catalytic activity">
    <reaction evidence="5">
        <text>adenylyl-molybdopterin + molybdate = Mo-molybdopterin + AMP + H(+)</text>
        <dbReference type="Rhea" id="RHEA:35047"/>
        <dbReference type="ChEBI" id="CHEBI:15378"/>
        <dbReference type="ChEBI" id="CHEBI:36264"/>
        <dbReference type="ChEBI" id="CHEBI:62727"/>
        <dbReference type="ChEBI" id="CHEBI:71302"/>
        <dbReference type="ChEBI" id="CHEBI:456215"/>
        <dbReference type="EC" id="2.10.1.1"/>
    </reaction>
</comment>
<comment type="pathway">
    <text evidence="2 6">Cofactor biosynthesis; molybdopterin biosynthesis.</text>
</comment>
<evidence type="ECO:0000259" key="7">
    <source>
        <dbReference type="SMART" id="SM00852"/>
    </source>
</evidence>
<dbReference type="InterPro" id="IPR005110">
    <property type="entry name" value="MoeA_linker/N"/>
</dbReference>
<comment type="function">
    <text evidence="1 6">Catalyzes the insertion of molybdate into adenylated molybdopterin with the concomitant release of AMP.</text>
</comment>
<protein>
    <recommendedName>
        <fullName evidence="6">Molybdopterin molybdenumtransferase</fullName>
        <ecNumber evidence="6">2.10.1.1</ecNumber>
    </recommendedName>
</protein>
<dbReference type="InterPro" id="IPR036688">
    <property type="entry name" value="MoeA_C_domain_IV_sf"/>
</dbReference>
<dbReference type="Pfam" id="PF03453">
    <property type="entry name" value="MoeA_N"/>
    <property type="match status" value="1"/>
</dbReference>
<dbReference type="Proteomes" id="UP001501844">
    <property type="component" value="Unassembled WGS sequence"/>
</dbReference>
<dbReference type="NCBIfam" id="TIGR00177">
    <property type="entry name" value="molyb_syn"/>
    <property type="match status" value="1"/>
</dbReference>
<comment type="caution">
    <text evidence="8">The sequence shown here is derived from an EMBL/GenBank/DDBJ whole genome shotgun (WGS) entry which is preliminary data.</text>
</comment>
<dbReference type="InterPro" id="IPR001453">
    <property type="entry name" value="MoaB/Mog_dom"/>
</dbReference>
<evidence type="ECO:0000256" key="5">
    <source>
        <dbReference type="ARBA" id="ARBA00047317"/>
    </source>
</evidence>
<keyword evidence="6" id="KW-0808">Transferase</keyword>
<keyword evidence="6" id="KW-0479">Metal-binding</keyword>
<keyword evidence="6" id="KW-0460">Magnesium</keyword>
<dbReference type="InterPro" id="IPR036425">
    <property type="entry name" value="MoaB/Mog-like_dom_sf"/>
</dbReference>
<evidence type="ECO:0000256" key="2">
    <source>
        <dbReference type="ARBA" id="ARBA00005046"/>
    </source>
</evidence>
<dbReference type="InterPro" id="IPR036135">
    <property type="entry name" value="MoeA_linker/N_sf"/>
</dbReference>